<dbReference type="OrthoDB" id="7055505at2"/>
<dbReference type="STRING" id="363331.RM51_12640"/>
<gene>
    <name evidence="1" type="ORF">RM51_12640</name>
</gene>
<comment type="caution">
    <text evidence="1">The sequence shown here is derived from an EMBL/GenBank/DDBJ whole genome shotgun (WGS) entry which is preliminary data.</text>
</comment>
<dbReference type="InterPro" id="IPR043749">
    <property type="entry name" value="DUF5694"/>
</dbReference>
<proteinExistence type="predicted"/>
<accession>A0A0B4DDG7</accession>
<organism evidence="1 2">
    <name type="scientific">Chryseobacterium taiwanense</name>
    <dbReference type="NCBI Taxonomy" id="363331"/>
    <lineage>
        <taxon>Bacteria</taxon>
        <taxon>Pseudomonadati</taxon>
        <taxon>Bacteroidota</taxon>
        <taxon>Flavobacteriia</taxon>
        <taxon>Flavobacteriales</taxon>
        <taxon>Weeksellaceae</taxon>
        <taxon>Chryseobacterium group</taxon>
        <taxon>Chryseobacterium</taxon>
    </lineage>
</organism>
<evidence type="ECO:0000313" key="2">
    <source>
        <dbReference type="Proteomes" id="UP000031167"/>
    </source>
</evidence>
<dbReference type="Proteomes" id="UP000031167">
    <property type="component" value="Unassembled WGS sequence"/>
</dbReference>
<sequence>MKKIFYLVLILLFSLGFSQQKINVILIGTNHFNNPGHDAGKPVEIKILENHRQEGLERITNKIIQKYKPQKVFVEYPSDQQKTLDKFYNLYKNNQAYYQSDTLTKEWQKRFYKENEIFQFGFRLAKKSANQKIYALDYESPMRFDLFTQKAKEISTVNPTAFDDSVKKLTEKTNKCITQKEMEDVYKCLNSAEDLRFNKSIYINTFNRLNKEPDFYGSDLVAAWYKRNLIMFSAVQNAVSDNDKNIVILVGQGHAAMMEEFIRLDSRFNLVTVEEIF</sequence>
<protein>
    <recommendedName>
        <fullName evidence="3">Haem-binding uptake Tiki superfamily ChaN domain-containing protein</fullName>
    </recommendedName>
</protein>
<dbReference type="EMBL" id="JWTA01000010">
    <property type="protein sequence ID" value="KIC62375.1"/>
    <property type="molecule type" value="Genomic_DNA"/>
</dbReference>
<name>A0A0B4DDG7_9FLAO</name>
<dbReference type="RefSeq" id="WP_039370006.1">
    <property type="nucleotide sequence ID" value="NZ_JWTA01000010.1"/>
</dbReference>
<keyword evidence="2" id="KW-1185">Reference proteome</keyword>
<evidence type="ECO:0000313" key="1">
    <source>
        <dbReference type="EMBL" id="KIC62375.1"/>
    </source>
</evidence>
<dbReference type="Pfam" id="PF18950">
    <property type="entry name" value="DUF5694"/>
    <property type="match status" value="1"/>
</dbReference>
<reference evidence="1 2" key="1">
    <citation type="submission" date="2014-12" db="EMBL/GenBank/DDBJ databases">
        <title>Genome sequencing of Chryseobacterium taiwanense TPW19.</title>
        <authorList>
            <person name="Tan P.W."/>
            <person name="Chan K.-G."/>
        </authorList>
    </citation>
    <scope>NUCLEOTIDE SEQUENCE [LARGE SCALE GENOMIC DNA]</scope>
    <source>
        <strain evidence="1 2">TPW19</strain>
    </source>
</reference>
<dbReference type="AlphaFoldDB" id="A0A0B4DDG7"/>
<evidence type="ECO:0008006" key="3">
    <source>
        <dbReference type="Google" id="ProtNLM"/>
    </source>
</evidence>